<organism evidence="2 3">
    <name type="scientific">Parelaphostrongylus tenuis</name>
    <name type="common">Meningeal worm</name>
    <dbReference type="NCBI Taxonomy" id="148309"/>
    <lineage>
        <taxon>Eukaryota</taxon>
        <taxon>Metazoa</taxon>
        <taxon>Ecdysozoa</taxon>
        <taxon>Nematoda</taxon>
        <taxon>Chromadorea</taxon>
        <taxon>Rhabditida</taxon>
        <taxon>Rhabditina</taxon>
        <taxon>Rhabditomorpha</taxon>
        <taxon>Strongyloidea</taxon>
        <taxon>Metastrongylidae</taxon>
        <taxon>Parelaphostrongylus</taxon>
    </lineage>
</organism>
<evidence type="ECO:0000313" key="3">
    <source>
        <dbReference type="Proteomes" id="UP001196413"/>
    </source>
</evidence>
<dbReference type="SUPFAM" id="SSF49313">
    <property type="entry name" value="Cadherin-like"/>
    <property type="match status" value="1"/>
</dbReference>
<gene>
    <name evidence="2" type="ORF">KIN20_034612</name>
</gene>
<proteinExistence type="predicted"/>
<keyword evidence="1" id="KW-0812">Transmembrane</keyword>
<dbReference type="Gene3D" id="2.60.40.60">
    <property type="entry name" value="Cadherins"/>
    <property type="match status" value="1"/>
</dbReference>
<feature type="transmembrane region" description="Helical" evidence="1">
    <location>
        <begin position="192"/>
        <end position="211"/>
    </location>
</feature>
<dbReference type="Proteomes" id="UP001196413">
    <property type="component" value="Unassembled WGS sequence"/>
</dbReference>
<name>A0AAD5RA93_PARTN</name>
<evidence type="ECO:0000313" key="2">
    <source>
        <dbReference type="EMBL" id="KAJ1372444.1"/>
    </source>
</evidence>
<sequence>MFTKSEYRFYVPMTLSVGAKVGTMEVHDNDPVIYNSERSLRFTQEQSLLTVHADGSLILKEELSTQIPFKPIQMEVLAIDYGSPQLFSLANLTIVPVTVSQVQGLRVNVATENYQIFEWEPPSYGQPLKYRLTIARGEAMHYEEELDGAANVALTKIYKKFKWIEVLRVMENAVLVAFHFATMVHSTVSNNLSTHVVLIAMLSTALLVLDVKRRVRSILKRNSPVNRNTTDYLYHRMLSYILTTFRS</sequence>
<dbReference type="GO" id="GO:0005509">
    <property type="term" value="F:calcium ion binding"/>
    <property type="evidence" value="ECO:0007669"/>
    <property type="project" value="InterPro"/>
</dbReference>
<protein>
    <submittedName>
        <fullName evidence="2">Uncharacterized protein</fullName>
    </submittedName>
</protein>
<dbReference type="CDD" id="cd11304">
    <property type="entry name" value="Cadherin_repeat"/>
    <property type="match status" value="1"/>
</dbReference>
<keyword evidence="1" id="KW-1133">Transmembrane helix</keyword>
<dbReference type="GO" id="GO:0016020">
    <property type="term" value="C:membrane"/>
    <property type="evidence" value="ECO:0007669"/>
    <property type="project" value="InterPro"/>
</dbReference>
<dbReference type="AlphaFoldDB" id="A0AAD5RA93"/>
<comment type="caution">
    <text evidence="2">The sequence shown here is derived from an EMBL/GenBank/DDBJ whole genome shotgun (WGS) entry which is preliminary data.</text>
</comment>
<keyword evidence="1" id="KW-0472">Membrane</keyword>
<feature type="transmembrane region" description="Helical" evidence="1">
    <location>
        <begin position="166"/>
        <end position="186"/>
    </location>
</feature>
<keyword evidence="3" id="KW-1185">Reference proteome</keyword>
<evidence type="ECO:0000256" key="1">
    <source>
        <dbReference type="SAM" id="Phobius"/>
    </source>
</evidence>
<dbReference type="InterPro" id="IPR015919">
    <property type="entry name" value="Cadherin-like_sf"/>
</dbReference>
<dbReference type="EMBL" id="JAHQIW010007145">
    <property type="protein sequence ID" value="KAJ1372444.1"/>
    <property type="molecule type" value="Genomic_DNA"/>
</dbReference>
<reference evidence="2" key="1">
    <citation type="submission" date="2021-06" db="EMBL/GenBank/DDBJ databases">
        <title>Parelaphostrongylus tenuis whole genome reference sequence.</title>
        <authorList>
            <person name="Garwood T.J."/>
            <person name="Larsen P.A."/>
            <person name="Fountain-Jones N.M."/>
            <person name="Garbe J.R."/>
            <person name="Macchietto M.G."/>
            <person name="Kania S.A."/>
            <person name="Gerhold R.W."/>
            <person name="Richards J.E."/>
            <person name="Wolf T.M."/>
        </authorList>
    </citation>
    <scope>NUCLEOTIDE SEQUENCE</scope>
    <source>
        <strain evidence="2">MNPRO001-30</strain>
        <tissue evidence="2">Meninges</tissue>
    </source>
</reference>
<accession>A0AAD5RA93</accession>